<keyword evidence="1" id="KW-0378">Hydrolase</keyword>
<dbReference type="Gene3D" id="1.10.150.240">
    <property type="entry name" value="Putative phosphatase, domain 2"/>
    <property type="match status" value="1"/>
</dbReference>
<dbReference type="InterPro" id="IPR006439">
    <property type="entry name" value="HAD-SF_hydro_IA"/>
</dbReference>
<dbReference type="EMBL" id="JAFBEI010000025">
    <property type="protein sequence ID" value="MBM7636454.1"/>
    <property type="molecule type" value="Genomic_DNA"/>
</dbReference>
<organism evidence="1 2">
    <name type="scientific">Streptococcus saliviloxodontae</name>
    <dbReference type="NCBI Taxonomy" id="1349416"/>
    <lineage>
        <taxon>Bacteria</taxon>
        <taxon>Bacillati</taxon>
        <taxon>Bacillota</taxon>
        <taxon>Bacilli</taxon>
        <taxon>Lactobacillales</taxon>
        <taxon>Streptococcaceae</taxon>
        <taxon>Streptococcus</taxon>
    </lineage>
</organism>
<evidence type="ECO:0000313" key="2">
    <source>
        <dbReference type="Proteomes" id="UP000809081"/>
    </source>
</evidence>
<protein>
    <submittedName>
        <fullName evidence="1">HAD superfamily hydrolase (TIGR01509 family)</fullName>
    </submittedName>
</protein>
<dbReference type="InterPro" id="IPR023214">
    <property type="entry name" value="HAD_sf"/>
</dbReference>
<dbReference type="PANTHER" id="PTHR43434">
    <property type="entry name" value="PHOSPHOGLYCOLATE PHOSPHATASE"/>
    <property type="match status" value="1"/>
</dbReference>
<sequence length="215" mass="24647">MTLKGIIFDMDGVLFDTEKFYYDRRETFLNERGISIDHLPPSFFIGGNMKQVWQNILKEDYDKWDVETLQKDYNQYKQDHPLPYCDLIFPDTRDMLSACQQSGLKIGIASSSTKKDILKALRDNDLEGYFQVILSGEEFPESKPNPAIYLEASRRLMLDKGDLVIVEDSEKGIQAGVSAGIEVFGVRDERFGMNQEKASKLFSNLTEIKTYLALD</sequence>
<dbReference type="RefSeq" id="WP_205017331.1">
    <property type="nucleotide sequence ID" value="NZ_JAFBEI010000025.1"/>
</dbReference>
<dbReference type="PANTHER" id="PTHR43434:SF1">
    <property type="entry name" value="PHOSPHOGLYCOLATE PHOSPHATASE"/>
    <property type="match status" value="1"/>
</dbReference>
<accession>A0ABS2PLY8</accession>
<evidence type="ECO:0000313" key="1">
    <source>
        <dbReference type="EMBL" id="MBM7636454.1"/>
    </source>
</evidence>
<dbReference type="NCBIfam" id="TIGR01549">
    <property type="entry name" value="HAD-SF-IA-v1"/>
    <property type="match status" value="1"/>
</dbReference>
<dbReference type="Gene3D" id="3.40.50.1000">
    <property type="entry name" value="HAD superfamily/HAD-like"/>
    <property type="match status" value="1"/>
</dbReference>
<dbReference type="Proteomes" id="UP000809081">
    <property type="component" value="Unassembled WGS sequence"/>
</dbReference>
<dbReference type="InterPro" id="IPR050155">
    <property type="entry name" value="HAD-like_hydrolase_sf"/>
</dbReference>
<gene>
    <name evidence="1" type="ORF">JOC31_001275</name>
</gene>
<dbReference type="SUPFAM" id="SSF56784">
    <property type="entry name" value="HAD-like"/>
    <property type="match status" value="1"/>
</dbReference>
<dbReference type="CDD" id="cd07505">
    <property type="entry name" value="HAD_BPGM-like"/>
    <property type="match status" value="1"/>
</dbReference>
<dbReference type="NCBIfam" id="TIGR01509">
    <property type="entry name" value="HAD-SF-IA-v3"/>
    <property type="match status" value="1"/>
</dbReference>
<dbReference type="SFLD" id="SFLDS00003">
    <property type="entry name" value="Haloacid_Dehalogenase"/>
    <property type="match status" value="1"/>
</dbReference>
<dbReference type="InterPro" id="IPR036412">
    <property type="entry name" value="HAD-like_sf"/>
</dbReference>
<dbReference type="InterPro" id="IPR041492">
    <property type="entry name" value="HAD_2"/>
</dbReference>
<keyword evidence="2" id="KW-1185">Reference proteome</keyword>
<dbReference type="Pfam" id="PF13419">
    <property type="entry name" value="HAD_2"/>
    <property type="match status" value="1"/>
</dbReference>
<dbReference type="GO" id="GO:0016787">
    <property type="term" value="F:hydrolase activity"/>
    <property type="evidence" value="ECO:0007669"/>
    <property type="project" value="UniProtKB-KW"/>
</dbReference>
<dbReference type="InterPro" id="IPR023198">
    <property type="entry name" value="PGP-like_dom2"/>
</dbReference>
<dbReference type="SFLD" id="SFLDG01135">
    <property type="entry name" value="C1.5.6:_HAD__Beta-PGM__Phospha"/>
    <property type="match status" value="1"/>
</dbReference>
<dbReference type="SFLD" id="SFLDG01129">
    <property type="entry name" value="C1.5:_HAD__Beta-PGM__Phosphata"/>
    <property type="match status" value="1"/>
</dbReference>
<name>A0ABS2PLY8_9STRE</name>
<comment type="caution">
    <text evidence="1">The sequence shown here is derived from an EMBL/GenBank/DDBJ whole genome shotgun (WGS) entry which is preliminary data.</text>
</comment>
<proteinExistence type="predicted"/>
<dbReference type="PRINTS" id="PR00413">
    <property type="entry name" value="HADHALOGNASE"/>
</dbReference>
<reference evidence="1 2" key="1">
    <citation type="submission" date="2021-01" db="EMBL/GenBank/DDBJ databases">
        <title>Genomic Encyclopedia of Type Strains, Phase IV (KMG-IV): sequencing the most valuable type-strain genomes for metagenomic binning, comparative biology and taxonomic classification.</title>
        <authorList>
            <person name="Goeker M."/>
        </authorList>
    </citation>
    <scope>NUCLEOTIDE SEQUENCE [LARGE SCALE GENOMIC DNA]</scope>
    <source>
        <strain evidence="1 2">DSM 27513</strain>
    </source>
</reference>